<protein>
    <submittedName>
        <fullName evidence="1">Uncharacterized protein</fullName>
    </submittedName>
</protein>
<dbReference type="GeneID" id="95766086"/>
<proteinExistence type="predicted"/>
<gene>
    <name evidence="2" type="ORF">GGQ86_000373</name>
    <name evidence="1" type="ORF">XFLAVUS301_53140</name>
</gene>
<accession>A0A9W6CTV7</accession>
<evidence type="ECO:0000313" key="2">
    <source>
        <dbReference type="EMBL" id="MDR6331926.1"/>
    </source>
</evidence>
<name>A0A9W6CTV7_XANFL</name>
<evidence type="ECO:0000313" key="1">
    <source>
        <dbReference type="EMBL" id="GLI25640.1"/>
    </source>
</evidence>
<dbReference type="EMBL" id="JAVDPY010000001">
    <property type="protein sequence ID" value="MDR6331926.1"/>
    <property type="molecule type" value="Genomic_DNA"/>
</dbReference>
<evidence type="ECO:0000313" key="3">
    <source>
        <dbReference type="Proteomes" id="UP001144397"/>
    </source>
</evidence>
<sequence>MKSSSYLPRPRGFKHRSAGRDLCRENTIDPAANDEIAVDRFGEAMKAKLAVKREQGYGGWDDKEQCSAEHLSRLLREHVEKGDPVDVANFAMMLYQRGERIK</sequence>
<organism evidence="1 3">
    <name type="scientific">Xanthobacter flavus</name>
    <dbReference type="NCBI Taxonomy" id="281"/>
    <lineage>
        <taxon>Bacteria</taxon>
        <taxon>Pseudomonadati</taxon>
        <taxon>Pseudomonadota</taxon>
        <taxon>Alphaproteobacteria</taxon>
        <taxon>Hyphomicrobiales</taxon>
        <taxon>Xanthobacteraceae</taxon>
        <taxon>Xanthobacter</taxon>
    </lineage>
</organism>
<dbReference type="Proteomes" id="UP001245370">
    <property type="component" value="Unassembled WGS sequence"/>
</dbReference>
<dbReference type="AlphaFoldDB" id="A0A9W6CTV7"/>
<comment type="caution">
    <text evidence="1">The sequence shown here is derived from an EMBL/GenBank/DDBJ whole genome shotgun (WGS) entry which is preliminary data.</text>
</comment>
<reference evidence="1" key="1">
    <citation type="submission" date="2022-12" db="EMBL/GenBank/DDBJ databases">
        <title>Reference genome sequencing for broad-spectrum identification of bacterial and archaeal isolates by mass spectrometry.</title>
        <authorList>
            <person name="Sekiguchi Y."/>
            <person name="Tourlousse D.M."/>
        </authorList>
    </citation>
    <scope>NUCLEOTIDE SEQUENCE</scope>
    <source>
        <strain evidence="1">301</strain>
    </source>
</reference>
<keyword evidence="4" id="KW-1185">Reference proteome</keyword>
<reference evidence="2 4" key="2">
    <citation type="submission" date="2023-07" db="EMBL/GenBank/DDBJ databases">
        <title>Genomic Encyclopedia of Type Strains, Phase IV (KMG-IV): sequencing the most valuable type-strain genomes for metagenomic binning, comparative biology and taxonomic classification.</title>
        <authorList>
            <person name="Goeker M."/>
        </authorList>
    </citation>
    <scope>NUCLEOTIDE SEQUENCE [LARGE SCALE GENOMIC DNA]</scope>
    <source>
        <strain evidence="2 4">DSM 338</strain>
    </source>
</reference>
<dbReference type="Proteomes" id="UP001144397">
    <property type="component" value="Unassembled WGS sequence"/>
</dbReference>
<dbReference type="EMBL" id="BSDO01000022">
    <property type="protein sequence ID" value="GLI25640.1"/>
    <property type="molecule type" value="Genomic_DNA"/>
</dbReference>
<dbReference type="RefSeq" id="WP_281810126.1">
    <property type="nucleotide sequence ID" value="NZ_BSDO01000022.1"/>
</dbReference>
<evidence type="ECO:0000313" key="4">
    <source>
        <dbReference type="Proteomes" id="UP001245370"/>
    </source>
</evidence>